<dbReference type="eggNOG" id="COG1300">
    <property type="taxonomic scope" value="Bacteria"/>
</dbReference>
<protein>
    <recommendedName>
        <fullName evidence="3">Integral membrane protein</fullName>
    </recommendedName>
</protein>
<reference evidence="2" key="2">
    <citation type="submission" date="2009-09" db="EMBL/GenBank/DDBJ databases">
        <title>Complete sequence of chromosome of Candidatus Accumulibacter phosphatis clade IIA str. UW-1.</title>
        <authorList>
            <consortium name="US DOE Joint Genome Institute"/>
            <person name="Martin H.G."/>
            <person name="Ivanova N."/>
            <person name="Kunin V."/>
            <person name="Warnecke F."/>
            <person name="Barry K."/>
            <person name="He S."/>
            <person name="Salamov A."/>
            <person name="Szeto E."/>
            <person name="Dalin E."/>
            <person name="Pangilinan J.L."/>
            <person name="Lapidus A."/>
            <person name="Lowry S."/>
            <person name="Kyrpides N.C."/>
            <person name="McMahon K.D."/>
            <person name="Hugenholtz P."/>
        </authorList>
    </citation>
    <scope>NUCLEOTIDE SEQUENCE [LARGE SCALE GENOMIC DNA]</scope>
    <source>
        <strain evidence="2">UW-1</strain>
    </source>
</reference>
<sequence length="328" mass="35688">MRERQYIARRQSEWEAWDRWLVPGKRAAAARPATDAIAAADLPHRFRCLCHDLALVRDRNYSAALGDDLHRRVLAVHQRIYGAGKPEGGAVLRFLAGGFPALVRREWRVVTAAFLLLLVPLLAMLAAIQIWPDAAYLLLAPETVSEIEDMYSPSARHLGRPRAASSEWAMWGFYIANNVRIDFQAFAGGIAFGLGTIFYLLYNALFIGAVAGHLTQIGFTATFWGFVAGHSAFELTGAALSGAAGLKLGIALVAPGRRSRLAALKENSRVAVQLLYGAALLTFLAAFVEAFWSPLQGMPLTLKVGVGIVLWLLTGAYLLFAGRPSRAA</sequence>
<feature type="transmembrane region" description="Helical" evidence="1">
    <location>
        <begin position="109"/>
        <end position="131"/>
    </location>
</feature>
<feature type="transmembrane region" description="Helical" evidence="1">
    <location>
        <begin position="183"/>
        <end position="202"/>
    </location>
</feature>
<keyword evidence="1" id="KW-1133">Transmembrane helix</keyword>
<evidence type="ECO:0000256" key="1">
    <source>
        <dbReference type="SAM" id="Phobius"/>
    </source>
</evidence>
<dbReference type="OrthoDB" id="9792847at2"/>
<dbReference type="KEGG" id="app:CAP2UW1_3396"/>
<keyword evidence="1" id="KW-0472">Membrane</keyword>
<evidence type="ECO:0008006" key="3">
    <source>
        <dbReference type="Google" id="ProtNLM"/>
    </source>
</evidence>
<keyword evidence="1" id="KW-0812">Transmembrane</keyword>
<organism evidence="2">
    <name type="scientific">Accumulibacter regalis</name>
    <dbReference type="NCBI Taxonomy" id="522306"/>
    <lineage>
        <taxon>Bacteria</taxon>
        <taxon>Pseudomonadati</taxon>
        <taxon>Pseudomonadota</taxon>
        <taxon>Betaproteobacteria</taxon>
        <taxon>Candidatus Accumulibacter</taxon>
    </lineage>
</organism>
<feature type="transmembrane region" description="Helical" evidence="1">
    <location>
        <begin position="235"/>
        <end position="254"/>
    </location>
</feature>
<dbReference type="AlphaFoldDB" id="C7RJ45"/>
<name>C7RJ45_ACCRE</name>
<dbReference type="EMBL" id="CP001715">
    <property type="protein sequence ID" value="ACV36656.1"/>
    <property type="molecule type" value="Genomic_DNA"/>
</dbReference>
<proteinExistence type="predicted"/>
<gene>
    <name evidence="2" type="ordered locus">CAP2UW1_3396</name>
</gene>
<feature type="transmembrane region" description="Helical" evidence="1">
    <location>
        <begin position="304"/>
        <end position="322"/>
    </location>
</feature>
<reference evidence="2" key="1">
    <citation type="submission" date="2009-08" db="EMBL/GenBank/DDBJ databases">
        <authorList>
            <consortium name="US DOE Joint Genome Institute"/>
            <person name="Lucas S."/>
            <person name="Copeland A."/>
            <person name="Lapidus A."/>
            <person name="Glavina del Rio T."/>
            <person name="Dalin E."/>
            <person name="Tice H."/>
            <person name="Bruce D."/>
            <person name="Barry K."/>
            <person name="Pitluck S."/>
            <person name="Lowry S."/>
            <person name="Larimer F."/>
            <person name="Land M."/>
            <person name="Hauser L."/>
            <person name="Kyrpides N."/>
            <person name="Ivanova N."/>
            <person name="McMahon K.D."/>
            <person name="Hugenholtz P."/>
        </authorList>
    </citation>
    <scope>NUCLEOTIDE SEQUENCE</scope>
    <source>
        <strain evidence="2">UW-1</strain>
    </source>
</reference>
<feature type="transmembrane region" description="Helical" evidence="1">
    <location>
        <begin position="209"/>
        <end position="229"/>
    </location>
</feature>
<dbReference type="PANTHER" id="PTHR35337">
    <property type="entry name" value="SLR1478 PROTEIN"/>
    <property type="match status" value="1"/>
</dbReference>
<evidence type="ECO:0000313" key="2">
    <source>
        <dbReference type="EMBL" id="ACV36656.1"/>
    </source>
</evidence>
<accession>C7RJ45</accession>
<dbReference type="STRING" id="522306.CAP2UW1_3396"/>
<dbReference type="PANTHER" id="PTHR35337:SF1">
    <property type="entry name" value="SLR1478 PROTEIN"/>
    <property type="match status" value="1"/>
</dbReference>
<dbReference type="InterPro" id="IPR002798">
    <property type="entry name" value="SpoIIM-like"/>
</dbReference>
<feature type="transmembrane region" description="Helical" evidence="1">
    <location>
        <begin position="274"/>
        <end position="292"/>
    </location>
</feature>
<dbReference type="Pfam" id="PF01944">
    <property type="entry name" value="SpoIIM"/>
    <property type="match status" value="1"/>
</dbReference>
<dbReference type="HOGENOM" id="CLU_069787_1_0_4"/>